<feature type="transmembrane region" description="Helical" evidence="1">
    <location>
        <begin position="212"/>
        <end position="230"/>
    </location>
</feature>
<feature type="transmembrane region" description="Helical" evidence="1">
    <location>
        <begin position="7"/>
        <end position="27"/>
    </location>
</feature>
<feature type="transmembrane region" description="Helical" evidence="1">
    <location>
        <begin position="73"/>
        <end position="94"/>
    </location>
</feature>
<feature type="transmembrane region" description="Helical" evidence="1">
    <location>
        <begin position="298"/>
        <end position="325"/>
    </location>
</feature>
<protein>
    <submittedName>
        <fullName evidence="2">Putative membrane protein</fullName>
    </submittedName>
</protein>
<keyword evidence="1" id="KW-0812">Transmembrane</keyword>
<dbReference type="InterPro" id="IPR045691">
    <property type="entry name" value="DUF6056"/>
</dbReference>
<dbReference type="KEGG" id="clx:CLAN_1116"/>
<organism evidence="2 3">
    <name type="scientific">Campylobacter lanienae NCTC 13004</name>
    <dbReference type="NCBI Taxonomy" id="1031753"/>
    <lineage>
        <taxon>Bacteria</taxon>
        <taxon>Pseudomonadati</taxon>
        <taxon>Campylobacterota</taxon>
        <taxon>Epsilonproteobacteria</taxon>
        <taxon>Campylobacterales</taxon>
        <taxon>Campylobacteraceae</taxon>
        <taxon>Campylobacter</taxon>
    </lineage>
</organism>
<feature type="transmembrane region" description="Helical" evidence="1">
    <location>
        <begin position="163"/>
        <end position="181"/>
    </location>
</feature>
<evidence type="ECO:0000313" key="3">
    <source>
        <dbReference type="Proteomes" id="UP000202031"/>
    </source>
</evidence>
<keyword evidence="1" id="KW-0472">Membrane</keyword>
<feature type="transmembrane region" description="Helical" evidence="1">
    <location>
        <begin position="106"/>
        <end position="127"/>
    </location>
</feature>
<feature type="transmembrane region" description="Helical" evidence="1">
    <location>
        <begin position="367"/>
        <end position="385"/>
    </location>
</feature>
<proteinExistence type="predicted"/>
<dbReference type="RefSeq" id="WP_100590799.1">
    <property type="nucleotide sequence ID" value="NZ_CP015578.1"/>
</dbReference>
<feature type="transmembrane region" description="Helical" evidence="1">
    <location>
        <begin position="391"/>
        <end position="409"/>
    </location>
</feature>
<feature type="transmembrane region" description="Helical" evidence="1">
    <location>
        <begin position="133"/>
        <end position="151"/>
    </location>
</feature>
<sequence>MISNIKYLNLSIFGGLFIILLFLNLLYPAQADDYALYQSALNGNFLSTYFNWNARIGEILFSGYLAKFVFSPIFDIINAFIGVAFFFFGFVLLFGRVIKDKIDVALLAFWFAILGFFGYFGSIFLWGAGSANYLWGVTLIFIFCIPYRLFWDQIYNHTQKSSHNLWVNLAYFGFGFLAFLAGMASEFIGVMIIFVIIISFIYAIYHKISLPLWQIWGFFGFVVGWITLYLSPGSNKRVEITNFMSLGEFFDLSFLDKILTLNQALNHNYSDIFLIFLILFSIFYVLKNGIKFRYYHWIIAILSIGIATVFTKHICAALVFALLLWMMRNLAIKDKFYYVYIALFLLWIFMGFVLFGLIDGVPRRTSVVRDIVLMAIIVLIFKDLYNTYSKKIIIISFSLFICSVALLSYHTYKTNLSQKAIIKEIITQKATGKSDIVIPKNLIYHSTKFIDFGNLQEDSNHWINQVVAKHYNIQSIYIK</sequence>
<feature type="transmembrane region" description="Helical" evidence="1">
    <location>
        <begin position="269"/>
        <end position="286"/>
    </location>
</feature>
<reference evidence="3" key="1">
    <citation type="journal article" date="2017" name="Genome Biol. Evol.">
        <title>Comparative Genomic Analysis Identifies a Campylobacter Clade Deficient in Selenium Metabolism.</title>
        <authorList>
            <person name="Miller W.G."/>
            <person name="Yee E."/>
            <person name="Lopes B.S."/>
            <person name="Chapman M.H."/>
            <person name="Huynh S."/>
            <person name="Bono J.L."/>
            <person name="Parker C.T."/>
            <person name="Strachan N.J.C."/>
            <person name="Forbes K.J."/>
        </authorList>
    </citation>
    <scope>NUCLEOTIDE SEQUENCE [LARGE SCALE GENOMIC DNA]</scope>
    <source>
        <strain evidence="3">NCTC 13004</strain>
    </source>
</reference>
<evidence type="ECO:0000256" key="1">
    <source>
        <dbReference type="SAM" id="Phobius"/>
    </source>
</evidence>
<feature type="transmembrane region" description="Helical" evidence="1">
    <location>
        <begin position="187"/>
        <end position="205"/>
    </location>
</feature>
<dbReference type="AlphaFoldDB" id="A0A1X9SNR9"/>
<dbReference type="Pfam" id="PF19528">
    <property type="entry name" value="DUF6056"/>
    <property type="match status" value="1"/>
</dbReference>
<dbReference type="EMBL" id="CP015578">
    <property type="protein sequence ID" value="ARQ97850.1"/>
    <property type="molecule type" value="Genomic_DNA"/>
</dbReference>
<dbReference type="GeneID" id="46921587"/>
<keyword evidence="1" id="KW-1133">Transmembrane helix</keyword>
<accession>A0A1X9SNR9</accession>
<feature type="transmembrane region" description="Helical" evidence="1">
    <location>
        <begin position="337"/>
        <end position="358"/>
    </location>
</feature>
<evidence type="ECO:0000313" key="2">
    <source>
        <dbReference type="EMBL" id="ARQ97850.1"/>
    </source>
</evidence>
<gene>
    <name evidence="2" type="ORF">CLAN_1116</name>
</gene>
<dbReference type="Proteomes" id="UP000202031">
    <property type="component" value="Chromosome"/>
</dbReference>
<name>A0A1X9SNR9_9BACT</name>